<protein>
    <submittedName>
        <fullName evidence="2">Fumarylacetoacetate (FAA) hydrolase</fullName>
        <ecNumber evidence="2">3.7.1.2</ecNumber>
    </submittedName>
</protein>
<reference evidence="2 3" key="1">
    <citation type="submission" date="2023-07" db="EMBL/GenBank/DDBJ databases">
        <title>Sorghum-associated microbial communities from plants grown in Nebraska, USA.</title>
        <authorList>
            <person name="Schachtman D."/>
        </authorList>
    </citation>
    <scope>NUCLEOTIDE SEQUENCE [LARGE SCALE GENOMIC DNA]</scope>
    <source>
        <strain evidence="2 3">DS1027</strain>
    </source>
</reference>
<keyword evidence="2" id="KW-0378">Hydrolase</keyword>
<evidence type="ECO:0000313" key="2">
    <source>
        <dbReference type="EMBL" id="MDR6510447.1"/>
    </source>
</evidence>
<gene>
    <name evidence="2" type="ORF">J2792_001307</name>
</gene>
<dbReference type="SUPFAM" id="SSF56529">
    <property type="entry name" value="FAH"/>
    <property type="match status" value="1"/>
</dbReference>
<proteinExistence type="predicted"/>
<dbReference type="Gene3D" id="3.90.850.10">
    <property type="entry name" value="Fumarylacetoacetase-like, C-terminal domain"/>
    <property type="match status" value="1"/>
</dbReference>
<evidence type="ECO:0000313" key="3">
    <source>
        <dbReference type="Proteomes" id="UP001184150"/>
    </source>
</evidence>
<accession>A0ABU1MJJ8</accession>
<name>A0ABU1MJJ8_9SPHN</name>
<dbReference type="InterPro" id="IPR041072">
    <property type="entry name" value="FAA_hydro_N"/>
</dbReference>
<comment type="caution">
    <text evidence="2">The sequence shown here is derived from an EMBL/GenBank/DDBJ whole genome shotgun (WGS) entry which is preliminary data.</text>
</comment>
<dbReference type="EC" id="3.7.1.2" evidence="2"/>
<dbReference type="RefSeq" id="WP_062786068.1">
    <property type="nucleotide sequence ID" value="NZ_CP140000.1"/>
</dbReference>
<dbReference type="Proteomes" id="UP001184150">
    <property type="component" value="Unassembled WGS sequence"/>
</dbReference>
<dbReference type="EMBL" id="JAVDRD010000002">
    <property type="protein sequence ID" value="MDR6510447.1"/>
    <property type="molecule type" value="Genomic_DNA"/>
</dbReference>
<organism evidence="2 3">
    <name type="scientific">Novosphingobium capsulatum</name>
    <dbReference type="NCBI Taxonomy" id="13688"/>
    <lineage>
        <taxon>Bacteria</taxon>
        <taxon>Pseudomonadati</taxon>
        <taxon>Pseudomonadota</taxon>
        <taxon>Alphaproteobacteria</taxon>
        <taxon>Sphingomonadales</taxon>
        <taxon>Sphingomonadaceae</taxon>
        <taxon>Novosphingobium</taxon>
    </lineage>
</organism>
<dbReference type="InterPro" id="IPR036663">
    <property type="entry name" value="Fumarylacetoacetase_C_sf"/>
</dbReference>
<keyword evidence="3" id="KW-1185">Reference proteome</keyword>
<feature type="domain" description="Fumarylacetoacetase N-terminal" evidence="1">
    <location>
        <begin position="1"/>
        <end position="76"/>
    </location>
</feature>
<dbReference type="Pfam" id="PF18288">
    <property type="entry name" value="FAA_hydro_N_2"/>
    <property type="match status" value="1"/>
</dbReference>
<dbReference type="GO" id="GO:0004334">
    <property type="term" value="F:fumarylacetoacetase activity"/>
    <property type="evidence" value="ECO:0007669"/>
    <property type="project" value="UniProtKB-EC"/>
</dbReference>
<evidence type="ECO:0000259" key="1">
    <source>
        <dbReference type="Pfam" id="PF18288"/>
    </source>
</evidence>
<sequence>MKLASLPQGRDGRLIVVSDDLAWYADADHVVPTMQRLLDEWHRHADLLESLSIELAHGAIPRKRFHEREAAAPLPRTFHWTDSADALRHQPGDGLMGARDPLRRPGASAVGLVAMTADVPQGASAAEALGRVRLVGLAHAVAVQSAPGATGHFSPVFVTPSALAEAWVDGALAVPLKVTRGSHTQDVILPPTLGDTIAGLAAERALAAGTLVSLSAPLPGDPLGPGETLRVEARNSAGRSLFGAIEQAVRVPA</sequence>